<dbReference type="RefSeq" id="WP_133868664.1">
    <property type="nucleotide sequence ID" value="NZ_SOAU01000001.1"/>
</dbReference>
<dbReference type="InterPro" id="IPR003870">
    <property type="entry name" value="DUF222"/>
</dbReference>
<keyword evidence="3" id="KW-1185">Reference proteome</keyword>
<evidence type="ECO:0000313" key="3">
    <source>
        <dbReference type="Proteomes" id="UP000294558"/>
    </source>
</evidence>
<proteinExistence type="predicted"/>
<accession>A0A4R7HZK0</accession>
<dbReference type="SMART" id="SM00507">
    <property type="entry name" value="HNHc"/>
    <property type="match status" value="1"/>
</dbReference>
<sequence>MFEAVLDTVVGMTDNEITEALRANELAARSAAAERAALIAVAENRGIYRITHRSSAGWLRSELDCGDGTIGRDRALARLLDTHPSIADALAAGRFSTDHALQIGRIFQNPRIANLLGTIVDVLVELAEHRSYAEFRGDIDALIEQLDTDGAFADLADAVESRDARVVDLNGEVVIEASGGDPIQAAQLVAVFETFVEAEYQHDLTQRRAEHPDDPEQWPLPRTAGQRRFDALIAMVAAAAASPDGRALPEPTVAIIIDDHSTHEVLTHAGITLPSGDMIDDQPIIADPDTGEQLDATMNGLAEALLDDPEAFLERRCETSTGSKIHPMIALRALLTGHVRRVVVDSNGHVIDYGTKQRLFTGPARQAALLLASTCIYPGCRLPARMCQVDHNEPWSTGGPTDQTNAVPLCGVHNRIKHRDGLTIVHDDHGRPHTQRPDGTIILPVGERPPDIAPTNPIDTILIHLKQLPAA</sequence>
<dbReference type="AlphaFoldDB" id="A0A4R7HZK0"/>
<dbReference type="EMBL" id="SOAU01000001">
    <property type="protein sequence ID" value="TDT16270.1"/>
    <property type="molecule type" value="Genomic_DNA"/>
</dbReference>
<evidence type="ECO:0000259" key="1">
    <source>
        <dbReference type="SMART" id="SM00507"/>
    </source>
</evidence>
<dbReference type="Gene3D" id="1.10.30.50">
    <property type="match status" value="1"/>
</dbReference>
<protein>
    <submittedName>
        <fullName evidence="2">Uncharacterized protein DUF222</fullName>
    </submittedName>
</protein>
<dbReference type="Proteomes" id="UP000294558">
    <property type="component" value="Unassembled WGS sequence"/>
</dbReference>
<dbReference type="InterPro" id="IPR003615">
    <property type="entry name" value="HNH_nuc"/>
</dbReference>
<dbReference type="OrthoDB" id="5173535at2"/>
<comment type="caution">
    <text evidence="2">The sequence shown here is derived from an EMBL/GenBank/DDBJ whole genome shotgun (WGS) entry which is preliminary data.</text>
</comment>
<reference evidence="2" key="1">
    <citation type="submission" date="2019-03" db="EMBL/GenBank/DDBJ databases">
        <title>Sequencing the genomes of 1000 actinobacteria strains.</title>
        <authorList>
            <person name="Klenk H.-P."/>
        </authorList>
    </citation>
    <scope>NUCLEOTIDE SEQUENCE [LARGE SCALE GENOMIC DNA]</scope>
    <source>
        <strain evidence="2">DSM 18936</strain>
    </source>
</reference>
<gene>
    <name evidence="2" type="ORF">BDK89_1854</name>
</gene>
<name>A0A4R7HZK0_9ACTN</name>
<dbReference type="CDD" id="cd00085">
    <property type="entry name" value="HNHc"/>
    <property type="match status" value="1"/>
</dbReference>
<feature type="domain" description="HNH nuclease" evidence="1">
    <location>
        <begin position="365"/>
        <end position="415"/>
    </location>
</feature>
<evidence type="ECO:0000313" key="2">
    <source>
        <dbReference type="EMBL" id="TDT16270.1"/>
    </source>
</evidence>
<dbReference type="Pfam" id="PF02720">
    <property type="entry name" value="DUF222"/>
    <property type="match status" value="1"/>
</dbReference>
<organism evidence="2 3">
    <name type="scientific">Ilumatobacter fluminis</name>
    <dbReference type="NCBI Taxonomy" id="467091"/>
    <lineage>
        <taxon>Bacteria</taxon>
        <taxon>Bacillati</taxon>
        <taxon>Actinomycetota</taxon>
        <taxon>Acidimicrobiia</taxon>
        <taxon>Acidimicrobiales</taxon>
        <taxon>Ilumatobacteraceae</taxon>
        <taxon>Ilumatobacter</taxon>
    </lineage>
</organism>